<proteinExistence type="predicted"/>
<comment type="caution">
    <text evidence="1">The sequence shown here is derived from an EMBL/GenBank/DDBJ whole genome shotgun (WGS) entry which is preliminary data.</text>
</comment>
<protein>
    <submittedName>
        <fullName evidence="1">Uncharacterized protein</fullName>
    </submittedName>
</protein>
<name>A0AC61YDT3_9FLAO</name>
<gene>
    <name evidence="1" type="ORF">FVB9532_03799</name>
</gene>
<evidence type="ECO:0000313" key="2">
    <source>
        <dbReference type="Proteomes" id="UP000356253"/>
    </source>
</evidence>
<keyword evidence="2" id="KW-1185">Reference proteome</keyword>
<dbReference type="EMBL" id="CABVMM010000023">
    <property type="protein sequence ID" value="VVV02500.1"/>
    <property type="molecule type" value="Genomic_DNA"/>
</dbReference>
<dbReference type="Proteomes" id="UP000356253">
    <property type="component" value="Unassembled WGS sequence"/>
</dbReference>
<organism evidence="1 2">
    <name type="scientific">Mesonia oceanica</name>
    <dbReference type="NCBI Taxonomy" id="2687242"/>
    <lineage>
        <taxon>Bacteria</taxon>
        <taxon>Pseudomonadati</taxon>
        <taxon>Bacteroidota</taxon>
        <taxon>Flavobacteriia</taxon>
        <taxon>Flavobacteriales</taxon>
        <taxon>Flavobacteriaceae</taxon>
        <taxon>Mesonia</taxon>
    </lineage>
</organism>
<reference evidence="1" key="1">
    <citation type="submission" date="2019-09" db="EMBL/GenBank/DDBJ databases">
        <authorList>
            <person name="Rodrigo-Torres L."/>
            <person name="Arahal R. D."/>
            <person name="Lucena T."/>
        </authorList>
    </citation>
    <scope>NUCLEOTIDE SEQUENCE</scope>
    <source>
        <strain evidence="1">ISS653</strain>
    </source>
</reference>
<evidence type="ECO:0000313" key="1">
    <source>
        <dbReference type="EMBL" id="VVV02500.1"/>
    </source>
</evidence>
<accession>A0AC61YDT3</accession>
<sequence>MYKALFFLMILGLLSCKEEKASISSTEKTVTVKEPLQMYQLSEMASFMEDMYVAHEHIKEKALKGEAPDTLPYDLSKLHTATFTDAADNDETYQRMANVFIEYEEQMVEDPEHIKQHYNNSVKLCISCHQLKCTGPIPRIKKLLIN</sequence>